<proteinExistence type="predicted"/>
<feature type="chain" id="PRO_5043465124" description="Lipoprotein" evidence="1">
    <location>
        <begin position="19"/>
        <end position="220"/>
    </location>
</feature>
<sequence>MKKLLIGLVLGTVLVLSACGGEESKPVSKQVQYEIVKDSKFAKTEQRQIRVTTKSNKEKDFNSITEEVMDKYKGKKLDSIHLYIHEPDGKNFGSLKAHSYIAYTKKGAAQTGLDKANSYKVEVEDQVQSQKTTDENDQSSEKWQQSFREIAISEAERYVELTEKNGELPVDRLEEHSGVIKQQADKLVKDDAKQSFTELSLLVKENKLNEVKAMIQKLKK</sequence>
<evidence type="ECO:0000256" key="1">
    <source>
        <dbReference type="SAM" id="SignalP"/>
    </source>
</evidence>
<reference evidence="2" key="1">
    <citation type="submission" date="2023-03" db="EMBL/GenBank/DDBJ databases">
        <title>Bacterial isolates from washroom surfaces on a university campus.</title>
        <authorList>
            <person name="Holman D.B."/>
            <person name="Gzyl K.E."/>
            <person name="Taheri A.E."/>
        </authorList>
    </citation>
    <scope>NUCLEOTIDE SEQUENCE</scope>
    <source>
        <strain evidence="2">RD03</strain>
    </source>
</reference>
<organism evidence="2 3">
    <name type="scientific">Heyndrickxia oleronia</name>
    <dbReference type="NCBI Taxonomy" id="38875"/>
    <lineage>
        <taxon>Bacteria</taxon>
        <taxon>Bacillati</taxon>
        <taxon>Bacillota</taxon>
        <taxon>Bacilli</taxon>
        <taxon>Bacillales</taxon>
        <taxon>Bacillaceae</taxon>
        <taxon>Heyndrickxia</taxon>
    </lineage>
</organism>
<dbReference type="PROSITE" id="PS51257">
    <property type="entry name" value="PROKAR_LIPOPROTEIN"/>
    <property type="match status" value="1"/>
</dbReference>
<dbReference type="EMBL" id="JAROYP010000010">
    <property type="protein sequence ID" value="MDH5162598.1"/>
    <property type="molecule type" value="Genomic_DNA"/>
</dbReference>
<dbReference type="RefSeq" id="WP_280617477.1">
    <property type="nucleotide sequence ID" value="NZ_JAROYP010000010.1"/>
</dbReference>
<comment type="caution">
    <text evidence="2">The sequence shown here is derived from an EMBL/GenBank/DDBJ whole genome shotgun (WGS) entry which is preliminary data.</text>
</comment>
<name>A0AAW6SWW7_9BACI</name>
<accession>A0AAW6SWW7</accession>
<feature type="signal peptide" evidence="1">
    <location>
        <begin position="1"/>
        <end position="18"/>
    </location>
</feature>
<dbReference type="AlphaFoldDB" id="A0AAW6SWW7"/>
<gene>
    <name evidence="2" type="ORF">P5X88_16820</name>
</gene>
<keyword evidence="1" id="KW-0732">Signal</keyword>
<evidence type="ECO:0000313" key="2">
    <source>
        <dbReference type="EMBL" id="MDH5162598.1"/>
    </source>
</evidence>
<dbReference type="Proteomes" id="UP001159179">
    <property type="component" value="Unassembled WGS sequence"/>
</dbReference>
<evidence type="ECO:0008006" key="4">
    <source>
        <dbReference type="Google" id="ProtNLM"/>
    </source>
</evidence>
<evidence type="ECO:0000313" key="3">
    <source>
        <dbReference type="Proteomes" id="UP001159179"/>
    </source>
</evidence>
<protein>
    <recommendedName>
        <fullName evidence="4">Lipoprotein</fullName>
    </recommendedName>
</protein>